<sequence>MTERRSPTIRRRRLGAELRRRRETAGVTIESVAEELECSASKISRIETGHTSATPRDVRDMLRIYGVVGAESDELVQIAREARQKGWWHPYSTVLTGAYVGMEAAASSIRAYEQQVVPGLLQTEEYAKAMIRAARPDIADEEVDQRVRVRLGRQSLLSQDDPIDLWVVLDEAVVSRPVGGDTVMRTQLARLVEAAELPNVTLQILPFEAGGHAGMDGTFTILDFPEAGDPDVVYAENATGGLFLEKSEELQKYIFIFDHIRAAAIPPEESVALIAKLAEEPSWKWRPKVSAST</sequence>
<dbReference type="SUPFAM" id="SSF47413">
    <property type="entry name" value="lambda repressor-like DNA-binding domains"/>
    <property type="match status" value="1"/>
</dbReference>
<proteinExistence type="predicted"/>
<comment type="caution">
    <text evidence="2">The sequence shown here is derived from an EMBL/GenBank/DDBJ whole genome shotgun (WGS) entry which is preliminary data.</text>
</comment>
<dbReference type="PROSITE" id="PS50943">
    <property type="entry name" value="HTH_CROC1"/>
    <property type="match status" value="1"/>
</dbReference>
<dbReference type="Gene3D" id="1.10.260.40">
    <property type="entry name" value="lambda repressor-like DNA-binding domains"/>
    <property type="match status" value="1"/>
</dbReference>
<keyword evidence="3" id="KW-1185">Reference proteome</keyword>
<dbReference type="InterPro" id="IPR010982">
    <property type="entry name" value="Lambda_DNA-bd_dom_sf"/>
</dbReference>
<evidence type="ECO:0000259" key="1">
    <source>
        <dbReference type="PROSITE" id="PS50943"/>
    </source>
</evidence>
<dbReference type="CDD" id="cd00093">
    <property type="entry name" value="HTH_XRE"/>
    <property type="match status" value="1"/>
</dbReference>
<dbReference type="Proteomes" id="UP001589894">
    <property type="component" value="Unassembled WGS sequence"/>
</dbReference>
<dbReference type="SMART" id="SM00530">
    <property type="entry name" value="HTH_XRE"/>
    <property type="match status" value="1"/>
</dbReference>
<dbReference type="Pfam" id="PF13560">
    <property type="entry name" value="HTH_31"/>
    <property type="match status" value="1"/>
</dbReference>
<evidence type="ECO:0000313" key="2">
    <source>
        <dbReference type="EMBL" id="MFC0563185.1"/>
    </source>
</evidence>
<feature type="domain" description="HTH cro/C1-type" evidence="1">
    <location>
        <begin position="18"/>
        <end position="75"/>
    </location>
</feature>
<accession>A0ABV6NQX9</accession>
<dbReference type="EMBL" id="JBHLUE010000002">
    <property type="protein sequence ID" value="MFC0563185.1"/>
    <property type="molecule type" value="Genomic_DNA"/>
</dbReference>
<dbReference type="InterPro" id="IPR043917">
    <property type="entry name" value="DUF5753"/>
</dbReference>
<organism evidence="2 3">
    <name type="scientific">Plantactinospora siamensis</name>
    <dbReference type="NCBI Taxonomy" id="555372"/>
    <lineage>
        <taxon>Bacteria</taxon>
        <taxon>Bacillati</taxon>
        <taxon>Actinomycetota</taxon>
        <taxon>Actinomycetes</taxon>
        <taxon>Micromonosporales</taxon>
        <taxon>Micromonosporaceae</taxon>
        <taxon>Plantactinospora</taxon>
    </lineage>
</organism>
<dbReference type="Pfam" id="PF19054">
    <property type="entry name" value="DUF5753"/>
    <property type="match status" value="1"/>
</dbReference>
<name>A0ABV6NQX9_9ACTN</name>
<reference evidence="2 3" key="1">
    <citation type="submission" date="2024-09" db="EMBL/GenBank/DDBJ databases">
        <authorList>
            <person name="Sun Q."/>
            <person name="Mori K."/>
        </authorList>
    </citation>
    <scope>NUCLEOTIDE SEQUENCE [LARGE SCALE GENOMIC DNA]</scope>
    <source>
        <strain evidence="2 3">TBRC 2205</strain>
    </source>
</reference>
<protein>
    <submittedName>
        <fullName evidence="2">Helix-turn-helix domain-containing protein</fullName>
    </submittedName>
</protein>
<dbReference type="RefSeq" id="WP_377335476.1">
    <property type="nucleotide sequence ID" value="NZ_JBHLUE010000002.1"/>
</dbReference>
<gene>
    <name evidence="2" type="ORF">ACFFHU_03245</name>
</gene>
<dbReference type="InterPro" id="IPR001387">
    <property type="entry name" value="Cro/C1-type_HTH"/>
</dbReference>
<evidence type="ECO:0000313" key="3">
    <source>
        <dbReference type="Proteomes" id="UP001589894"/>
    </source>
</evidence>